<protein>
    <submittedName>
        <fullName evidence="2">Uncharacterized protein</fullName>
    </submittedName>
</protein>
<feature type="compositionally biased region" description="Polar residues" evidence="1">
    <location>
        <begin position="1"/>
        <end position="10"/>
    </location>
</feature>
<dbReference type="EMBL" id="BMAO01008274">
    <property type="protein sequence ID" value="GFR22272.1"/>
    <property type="molecule type" value="Genomic_DNA"/>
</dbReference>
<feature type="region of interest" description="Disordered" evidence="1">
    <location>
        <begin position="91"/>
        <end position="121"/>
    </location>
</feature>
<evidence type="ECO:0000313" key="3">
    <source>
        <dbReference type="Proteomes" id="UP000887116"/>
    </source>
</evidence>
<keyword evidence="3" id="KW-1185">Reference proteome</keyword>
<gene>
    <name evidence="2" type="ORF">TNCT_346241</name>
</gene>
<comment type="caution">
    <text evidence="2">The sequence shown here is derived from an EMBL/GenBank/DDBJ whole genome shotgun (WGS) entry which is preliminary data.</text>
</comment>
<evidence type="ECO:0000256" key="1">
    <source>
        <dbReference type="SAM" id="MobiDB-lite"/>
    </source>
</evidence>
<dbReference type="AlphaFoldDB" id="A0A8X6LVK4"/>
<evidence type="ECO:0000313" key="2">
    <source>
        <dbReference type="EMBL" id="GFR22272.1"/>
    </source>
</evidence>
<accession>A0A8X6LVK4</accession>
<name>A0A8X6LVK4_TRICU</name>
<organism evidence="2 3">
    <name type="scientific">Trichonephila clavata</name>
    <name type="common">Joro spider</name>
    <name type="synonym">Nephila clavata</name>
    <dbReference type="NCBI Taxonomy" id="2740835"/>
    <lineage>
        <taxon>Eukaryota</taxon>
        <taxon>Metazoa</taxon>
        <taxon>Ecdysozoa</taxon>
        <taxon>Arthropoda</taxon>
        <taxon>Chelicerata</taxon>
        <taxon>Arachnida</taxon>
        <taxon>Araneae</taxon>
        <taxon>Araneomorphae</taxon>
        <taxon>Entelegynae</taxon>
        <taxon>Araneoidea</taxon>
        <taxon>Nephilidae</taxon>
        <taxon>Trichonephila</taxon>
    </lineage>
</organism>
<proteinExistence type="predicted"/>
<dbReference type="Proteomes" id="UP000887116">
    <property type="component" value="Unassembled WGS sequence"/>
</dbReference>
<sequence length="121" mass="13609">MESFRRNSSYADPPPRLGGGVVATTIPCAQGSVSLARALDLVPLTRRKELKQGTTVRQRNERSSHHRDLTERMRVDYPVCFTKQGRWVQSALPNPSTLQERPCVGGRSGRPTHLRDPTDRM</sequence>
<reference evidence="2" key="1">
    <citation type="submission" date="2020-07" db="EMBL/GenBank/DDBJ databases">
        <title>Multicomponent nature underlies the extraordinary mechanical properties of spider dragline silk.</title>
        <authorList>
            <person name="Kono N."/>
            <person name="Nakamura H."/>
            <person name="Mori M."/>
            <person name="Yoshida Y."/>
            <person name="Ohtoshi R."/>
            <person name="Malay A.D."/>
            <person name="Moran D.A.P."/>
            <person name="Tomita M."/>
            <person name="Numata K."/>
            <person name="Arakawa K."/>
        </authorList>
    </citation>
    <scope>NUCLEOTIDE SEQUENCE</scope>
</reference>
<feature type="region of interest" description="Disordered" evidence="1">
    <location>
        <begin position="1"/>
        <end position="20"/>
    </location>
</feature>